<name>A0ACC3CRX6_9PEZI</name>
<dbReference type="EMBL" id="JAWDJW010012637">
    <property type="protein sequence ID" value="KAK3043954.1"/>
    <property type="molecule type" value="Genomic_DNA"/>
</dbReference>
<protein>
    <submittedName>
        <fullName evidence="1">Uncharacterized protein</fullName>
    </submittedName>
</protein>
<comment type="caution">
    <text evidence="1">The sequence shown here is derived from an EMBL/GenBank/DDBJ whole genome shotgun (WGS) entry which is preliminary data.</text>
</comment>
<evidence type="ECO:0000313" key="2">
    <source>
        <dbReference type="Proteomes" id="UP001186974"/>
    </source>
</evidence>
<gene>
    <name evidence="1" type="ORF">LTS18_002566</name>
</gene>
<evidence type="ECO:0000313" key="1">
    <source>
        <dbReference type="EMBL" id="KAK3043954.1"/>
    </source>
</evidence>
<sequence length="246" mass="26671">MSQSQMALQRQLIAQTHSDEPRRARPQAQRAPSSSSSNDALGKTIALHGNGAKAELYLVKKPKRRPASSSTATSARSSSSSNKGASRPPTAPTTPRSAPTSPVLPAYSAAAAEYPFPPMLPGALPQAQEPERQAQRPRTSRINSTSQRQRSQPSCAPSSGPPLPPPDLPITPSEEPPSKEQVRESVYSIATVSTKLGEVPMRKWKTPYDYAAMEQLNKKMVESGWVGWQGAGQEQQQQQQQQQPQK</sequence>
<accession>A0ACC3CRX6</accession>
<organism evidence="1 2">
    <name type="scientific">Coniosporium uncinatum</name>
    <dbReference type="NCBI Taxonomy" id="93489"/>
    <lineage>
        <taxon>Eukaryota</taxon>
        <taxon>Fungi</taxon>
        <taxon>Dikarya</taxon>
        <taxon>Ascomycota</taxon>
        <taxon>Pezizomycotina</taxon>
        <taxon>Dothideomycetes</taxon>
        <taxon>Dothideomycetes incertae sedis</taxon>
        <taxon>Coniosporium</taxon>
    </lineage>
</organism>
<dbReference type="Proteomes" id="UP001186974">
    <property type="component" value="Unassembled WGS sequence"/>
</dbReference>
<reference evidence="1" key="1">
    <citation type="submission" date="2024-09" db="EMBL/GenBank/DDBJ databases">
        <title>Black Yeasts Isolated from many extreme environments.</title>
        <authorList>
            <person name="Coleine C."/>
            <person name="Stajich J.E."/>
            <person name="Selbmann L."/>
        </authorList>
    </citation>
    <scope>NUCLEOTIDE SEQUENCE</scope>
    <source>
        <strain evidence="1">CCFEE 5737</strain>
    </source>
</reference>
<feature type="non-terminal residue" evidence="1">
    <location>
        <position position="246"/>
    </location>
</feature>
<keyword evidence="2" id="KW-1185">Reference proteome</keyword>
<proteinExistence type="predicted"/>